<evidence type="ECO:0000256" key="4">
    <source>
        <dbReference type="ARBA" id="ARBA00023054"/>
    </source>
</evidence>
<dbReference type="PIRSF" id="PIRSF005719">
    <property type="entry name" value="SMC"/>
    <property type="match status" value="1"/>
</dbReference>
<proteinExistence type="inferred from homology"/>
<comment type="similarity">
    <text evidence="6">Belongs to the SMC family.</text>
</comment>
<keyword evidence="4 6" id="KW-0175">Coiled coil</keyword>
<name>A0ABP9UBE0_9BACT</name>
<dbReference type="Gene3D" id="3.30.70.1620">
    <property type="match status" value="1"/>
</dbReference>
<dbReference type="InterPro" id="IPR027417">
    <property type="entry name" value="P-loop_NTPase"/>
</dbReference>
<evidence type="ECO:0000256" key="1">
    <source>
        <dbReference type="ARBA" id="ARBA00022490"/>
    </source>
</evidence>
<feature type="coiled-coil region" evidence="6">
    <location>
        <begin position="657"/>
        <end position="719"/>
    </location>
</feature>
<sequence length="988" mass="110889">MVFLKKFHAEGFKSFANPVTLNFNETMIGIVGPNGSGKSNIVDALKWAMGEQSIKSLRGKEKTNLIFVGSKDMNEADYALVELTFDNTTRILHYESDEVKISRKLIRKSGESIFMINDEPARLKDIQEMFLDSGLTKGSLGIISQGTVNWFAEAKPEDRRHMFEEAAGIGRYTKQKDETLHMLEKATLNLERLDQYEGVLRRDIKELTKQAEKAALYKAKFEEMKRLDVSLSVQEVLTAKDELHDLENALILSEDKISNTQIKLNESRALKDKTYQDYLDRDRDFMAVNHEKEILSKEINDLNYKKIQYKNSLENNLSSGSLEERRKSYELLLASDKAELNSVQNQLTNGEQKLTLVKQTLEDLRVEKQDSTNKYNQAMLAHNTARNKLNTLSELMQSSQNGEKGVNTLLNAKDVLFGIHSTVSSVLTVPEKFEIAIQTALGKAGNNLIVDTTETAVRAINFLKKNNGGRATLLPLDTIKPKEIREDSLLIMSQVEGFIDVASNLVSYNDEYSNIVRSLIGNVAIADSIENANLVAKMVNYNYKVISLDGDIVFTGGALSGGQQQTNKSMFNLESKIAKAKEALEVASEYLTQTKIKFESLDSDIAEKNIELHNLTSSISTFRTRVQDLSTRISQNQAGYDSIKDTVESGQKLQVKINDFEVKLIEANEKYADLMNKYDNAIELRAHAHDLYSKYTVNFERAQQEFNEVSKKHNSQKERVVVLEAHLKNIHNKLSVSYGMTIDAAVADYNEPLEMTTAEAKSVVYKLKTELDGLGNINYEAVDKLAEKEQEYNSLKTEHDSARESVNNLRKIIDDLDKRAKADFTAVVDRVNATIPGIFRNLFGGGTCEIKYTDPQNVLESGIDVIVQPLGKKISNLVLLSGGEKTLVALTILFALLKSSLFPLVVLDEAEAALDQANVSTFAKLIQEFSDSTQFLVITHRTGTMKMCNVLYGTTMQVKGVTKVIKTDLDEIKKTVGDRTHLHENQDN</sequence>
<dbReference type="Gene3D" id="1.20.5.340">
    <property type="match status" value="1"/>
</dbReference>
<accession>A0ABP9UBE0</accession>
<feature type="domain" description="SMC hinge" evidence="7">
    <location>
        <begin position="417"/>
        <end position="536"/>
    </location>
</feature>
<keyword evidence="5 6" id="KW-0238">DNA-binding</keyword>
<comment type="function">
    <text evidence="6">Required for chromosome condensation and partitioning.</text>
</comment>
<dbReference type="InterPro" id="IPR003395">
    <property type="entry name" value="RecF/RecN/SMC_N"/>
</dbReference>
<dbReference type="InterPro" id="IPR010935">
    <property type="entry name" value="SMC_hinge"/>
</dbReference>
<protein>
    <recommendedName>
        <fullName evidence="6">Chromosome partition protein Smc</fullName>
    </recommendedName>
</protein>
<dbReference type="RefSeq" id="WP_353289949.1">
    <property type="nucleotide sequence ID" value="NZ_BAABQM010000003.1"/>
</dbReference>
<keyword evidence="3 6" id="KW-0067">ATP-binding</keyword>
<reference evidence="8" key="1">
    <citation type="submission" date="2024-02" db="EMBL/GenBank/DDBJ databases">
        <title>Draft genome sequence of new strains in genus Ureaplasma.</title>
        <authorList>
            <person name="Nakajima Y."/>
            <person name="Segawa T."/>
        </authorList>
    </citation>
    <scope>NUCLEOTIDE SEQUENCE [LARGE SCALE GENOMIC DNA]</scope>
    <source>
        <strain evidence="8">OM1</strain>
    </source>
</reference>
<feature type="coiled-coil region" evidence="6">
    <location>
        <begin position="778"/>
        <end position="819"/>
    </location>
</feature>
<dbReference type="InterPro" id="IPR011890">
    <property type="entry name" value="SMC_prok"/>
</dbReference>
<gene>
    <name evidence="6" type="primary">smc</name>
    <name evidence="8" type="ORF">UREOM_5000</name>
</gene>
<feature type="binding site" evidence="6">
    <location>
        <begin position="33"/>
        <end position="40"/>
    </location>
    <ligand>
        <name>ATP</name>
        <dbReference type="ChEBI" id="CHEBI:30616"/>
    </ligand>
</feature>
<dbReference type="Pfam" id="PF02463">
    <property type="entry name" value="SMC_N"/>
    <property type="match status" value="1"/>
</dbReference>
<evidence type="ECO:0000313" key="8">
    <source>
        <dbReference type="EMBL" id="GAA5414789.1"/>
    </source>
</evidence>
<dbReference type="Gene3D" id="1.20.1060.20">
    <property type="match status" value="1"/>
</dbReference>
<dbReference type="Proteomes" id="UP001449582">
    <property type="component" value="Unassembled WGS sequence"/>
</dbReference>
<dbReference type="Pfam" id="PF06470">
    <property type="entry name" value="SMC_hinge"/>
    <property type="match status" value="1"/>
</dbReference>
<dbReference type="InterPro" id="IPR024704">
    <property type="entry name" value="SMC"/>
</dbReference>
<evidence type="ECO:0000313" key="9">
    <source>
        <dbReference type="Proteomes" id="UP001449582"/>
    </source>
</evidence>
<evidence type="ECO:0000256" key="6">
    <source>
        <dbReference type="HAMAP-Rule" id="MF_01894"/>
    </source>
</evidence>
<evidence type="ECO:0000256" key="3">
    <source>
        <dbReference type="ARBA" id="ARBA00022840"/>
    </source>
</evidence>
<organism evidence="8 9">
    <name type="scientific">Ureaplasma ceti</name>
    <dbReference type="NCBI Taxonomy" id="3119530"/>
    <lineage>
        <taxon>Bacteria</taxon>
        <taxon>Bacillati</taxon>
        <taxon>Mycoplasmatota</taxon>
        <taxon>Mycoplasmoidales</taxon>
        <taxon>Mycoplasmoidaceae</taxon>
        <taxon>Ureaplasma</taxon>
    </lineage>
</organism>
<evidence type="ECO:0000256" key="2">
    <source>
        <dbReference type="ARBA" id="ARBA00022741"/>
    </source>
</evidence>
<dbReference type="Gene3D" id="3.40.50.300">
    <property type="entry name" value="P-loop containing nucleotide triphosphate hydrolases"/>
    <property type="match status" value="2"/>
</dbReference>
<comment type="subunit">
    <text evidence="6">Homodimer.</text>
</comment>
<keyword evidence="2 6" id="KW-0547">Nucleotide-binding</keyword>
<dbReference type="SUPFAM" id="SSF75553">
    <property type="entry name" value="Smc hinge domain"/>
    <property type="match status" value="1"/>
</dbReference>
<comment type="caution">
    <text evidence="8">The sequence shown here is derived from an EMBL/GenBank/DDBJ whole genome shotgun (WGS) entry which is preliminary data.</text>
</comment>
<dbReference type="InterPro" id="IPR036277">
    <property type="entry name" value="SMC_hinge_sf"/>
</dbReference>
<comment type="domain">
    <text evidence="6">Contains large globular domains required for ATP hydrolysis at each terminus and a third globular domain forming a flexible hinge near the middle of the molecule. These domains are separated by coiled-coil structures.</text>
</comment>
<dbReference type="EMBL" id="BAABQM010000003">
    <property type="protein sequence ID" value="GAA5414789.1"/>
    <property type="molecule type" value="Genomic_DNA"/>
</dbReference>
<keyword evidence="9" id="KW-1185">Reference proteome</keyword>
<comment type="subcellular location">
    <subcellularLocation>
        <location evidence="6">Cytoplasm</location>
    </subcellularLocation>
</comment>
<evidence type="ECO:0000259" key="7">
    <source>
        <dbReference type="SMART" id="SM00968"/>
    </source>
</evidence>
<keyword evidence="1 6" id="KW-0963">Cytoplasm</keyword>
<dbReference type="SUPFAM" id="SSF52540">
    <property type="entry name" value="P-loop containing nucleoside triphosphate hydrolases"/>
    <property type="match status" value="1"/>
</dbReference>
<dbReference type="PANTHER" id="PTHR43977">
    <property type="entry name" value="STRUCTURAL MAINTENANCE OF CHROMOSOMES PROTEIN 3"/>
    <property type="match status" value="1"/>
</dbReference>
<evidence type="ECO:0000256" key="5">
    <source>
        <dbReference type="ARBA" id="ARBA00023125"/>
    </source>
</evidence>
<dbReference type="HAMAP" id="MF_01894">
    <property type="entry name" value="Smc_prok"/>
    <property type="match status" value="1"/>
</dbReference>
<dbReference type="SMART" id="SM00968">
    <property type="entry name" value="SMC_hinge"/>
    <property type="match status" value="1"/>
</dbReference>
<feature type="coiled-coil region" evidence="6">
    <location>
        <begin position="333"/>
        <end position="381"/>
    </location>
</feature>